<dbReference type="NCBIfam" id="TIGR04336">
    <property type="entry name" value="AmmeMemoSam_B"/>
    <property type="match status" value="1"/>
</dbReference>
<dbReference type="PANTHER" id="PTHR11060:SF0">
    <property type="entry name" value="PROTEIN MEMO1"/>
    <property type="match status" value="1"/>
</dbReference>
<dbReference type="EMBL" id="LNQE01000431">
    <property type="protein sequence ID" value="KUG26614.1"/>
    <property type="molecule type" value="Genomic_DNA"/>
</dbReference>
<gene>
    <name evidence="2" type="ORF">ASZ90_003549</name>
</gene>
<organism evidence="2">
    <name type="scientific">hydrocarbon metagenome</name>
    <dbReference type="NCBI Taxonomy" id="938273"/>
    <lineage>
        <taxon>unclassified sequences</taxon>
        <taxon>metagenomes</taxon>
        <taxon>ecological metagenomes</taxon>
    </lineage>
</organism>
<name>A0A0W8G0G7_9ZZZZ</name>
<accession>A0A0W8G0G7</accession>
<proteinExistence type="inferred from homology"/>
<reference evidence="2" key="1">
    <citation type="journal article" date="2015" name="Proc. Natl. Acad. Sci. U.S.A.">
        <title>Networks of energetic and metabolic interactions define dynamics in microbial communities.</title>
        <authorList>
            <person name="Embree M."/>
            <person name="Liu J.K."/>
            <person name="Al-Bassam M.M."/>
            <person name="Zengler K."/>
        </authorList>
    </citation>
    <scope>NUCLEOTIDE SEQUENCE</scope>
</reference>
<evidence type="ECO:0008006" key="3">
    <source>
        <dbReference type="Google" id="ProtNLM"/>
    </source>
</evidence>
<dbReference type="AlphaFoldDB" id="A0A0W8G0G7"/>
<dbReference type="Pfam" id="PF01875">
    <property type="entry name" value="Memo"/>
    <property type="match status" value="1"/>
</dbReference>
<dbReference type="HAMAP" id="MF_00055">
    <property type="entry name" value="MEMO1"/>
    <property type="match status" value="1"/>
</dbReference>
<dbReference type="InterPro" id="IPR002737">
    <property type="entry name" value="MEMO1_fam"/>
</dbReference>
<dbReference type="PANTHER" id="PTHR11060">
    <property type="entry name" value="PROTEIN MEMO1"/>
    <property type="match status" value="1"/>
</dbReference>
<evidence type="ECO:0000313" key="2">
    <source>
        <dbReference type="EMBL" id="KUG26614.1"/>
    </source>
</evidence>
<evidence type="ECO:0000256" key="1">
    <source>
        <dbReference type="ARBA" id="ARBA00006315"/>
    </source>
</evidence>
<comment type="similarity">
    <text evidence="1">Belongs to the MEMO1 family.</text>
</comment>
<protein>
    <recommendedName>
        <fullName evidence="3">MEMO1 family protein</fullName>
    </recommendedName>
</protein>
<sequence length="271" mass="30062">MTLIREPAVAGMFYPANEKKLRTQLSQLFEYASSEKKYNNVFGLIAPHAGYVYSGKTAAYGYHAVSGKQYETAIIISPSHREYFPGISVYEGDAYRTPLGDVQVNNKLREKFIEHSNSIFIGSNGHHAEHALEVHLPFLQFLYPGINILPVVVGDQSKIYVDELAEKLAQNYDENTLVVASTDLSHFYSKIEADRLDSIVANRILEFQFNLLQDDLTERNCEACGGGGIVALMKAAHKLSKTNSKIIHRSDSSDTSGDASEVVGYLSAVIY</sequence>
<comment type="caution">
    <text evidence="2">The sequence shown here is derived from an EMBL/GenBank/DDBJ whole genome shotgun (WGS) entry which is preliminary data.</text>
</comment>
<dbReference type="Gene3D" id="3.40.830.10">
    <property type="entry name" value="LigB-like"/>
    <property type="match status" value="1"/>
</dbReference>
<dbReference type="CDD" id="cd07361">
    <property type="entry name" value="MEMO_like"/>
    <property type="match status" value="1"/>
</dbReference>